<dbReference type="EMBL" id="JAQQXP010000001">
    <property type="protein sequence ID" value="MDC8830340.1"/>
    <property type="molecule type" value="Genomic_DNA"/>
</dbReference>
<accession>A0ABT5KZZ7</accession>
<keyword evidence="3" id="KW-1185">Reference proteome</keyword>
<dbReference type="RefSeq" id="WP_273639105.1">
    <property type="nucleotide sequence ID" value="NZ_JAQQXP010000001.1"/>
</dbReference>
<dbReference type="PANTHER" id="PTHR12526">
    <property type="entry name" value="GLYCOSYLTRANSFERASE"/>
    <property type="match status" value="1"/>
</dbReference>
<dbReference type="PANTHER" id="PTHR12526:SF630">
    <property type="entry name" value="GLYCOSYLTRANSFERASE"/>
    <property type="match status" value="1"/>
</dbReference>
<dbReference type="InterPro" id="IPR001296">
    <property type="entry name" value="Glyco_trans_1"/>
</dbReference>
<dbReference type="Proteomes" id="UP001218788">
    <property type="component" value="Unassembled WGS sequence"/>
</dbReference>
<protein>
    <submittedName>
        <fullName evidence="2">Glycosyltransferase family 4 protein</fullName>
    </submittedName>
</protein>
<evidence type="ECO:0000313" key="2">
    <source>
        <dbReference type="EMBL" id="MDC8830340.1"/>
    </source>
</evidence>
<dbReference type="Pfam" id="PF00534">
    <property type="entry name" value="Glycos_transf_1"/>
    <property type="match status" value="1"/>
</dbReference>
<organism evidence="2 3">
    <name type="scientific">Alteromonas gilva</name>
    <dbReference type="NCBI Taxonomy" id="2987522"/>
    <lineage>
        <taxon>Bacteria</taxon>
        <taxon>Pseudomonadati</taxon>
        <taxon>Pseudomonadota</taxon>
        <taxon>Gammaproteobacteria</taxon>
        <taxon>Alteromonadales</taxon>
        <taxon>Alteromonadaceae</taxon>
        <taxon>Alteromonas/Salinimonas group</taxon>
        <taxon>Alteromonas</taxon>
    </lineage>
</organism>
<dbReference type="CDD" id="cd03801">
    <property type="entry name" value="GT4_PimA-like"/>
    <property type="match status" value="1"/>
</dbReference>
<feature type="domain" description="Glycosyl transferase family 1" evidence="1">
    <location>
        <begin position="167"/>
        <end position="324"/>
    </location>
</feature>
<dbReference type="SUPFAM" id="SSF53756">
    <property type="entry name" value="UDP-Glycosyltransferase/glycogen phosphorylase"/>
    <property type="match status" value="1"/>
</dbReference>
<gene>
    <name evidence="2" type="ORF">OIK42_06130</name>
</gene>
<evidence type="ECO:0000259" key="1">
    <source>
        <dbReference type="Pfam" id="PF00534"/>
    </source>
</evidence>
<name>A0ABT5KZZ7_9ALTE</name>
<dbReference type="Gene3D" id="3.40.50.2000">
    <property type="entry name" value="Glycogen Phosphorylase B"/>
    <property type="match status" value="2"/>
</dbReference>
<proteinExistence type="predicted"/>
<comment type="caution">
    <text evidence="2">The sequence shown here is derived from an EMBL/GenBank/DDBJ whole genome shotgun (WGS) entry which is preliminary data.</text>
</comment>
<sequence>MLDRVRFSYDLVAKKLAKDNVDCFISYSGETVKRQTTKFMRKLTLHLFSDEFCNFVINNNIGVVVIIDPPSKFCKNQLKLRIKGVKFVWYSRYGFHETFQPVFYKQMLKYIFHRLTVWSEYWAISKDIEYNLHRREKIPASKITLIRNGIDSEIFTPSAVTNIPDHFDEDSFKVLYVAQFRPEKRLDFFIDIASLFIAKHPTAKIIFIHLGKGDTSTLKQEVEKLGIDDKVKFEGVSNNVKGYMKLADVYLHVSSKEGICNSISEAMLMELPVICARIGGNIEQVIDGKTGYLVDKDKASGFVNKLEFYMNKKDLINEHGKAGRLRIRSDFSVENQVRGISDALKKLVG</sequence>
<reference evidence="2 3" key="1">
    <citation type="submission" date="2022-10" db="EMBL/GenBank/DDBJ databases">
        <title>Alteromonas sp. chi3 Genome sequencing.</title>
        <authorList>
            <person name="Park S."/>
        </authorList>
    </citation>
    <scope>NUCLEOTIDE SEQUENCE [LARGE SCALE GENOMIC DNA]</scope>
    <source>
        <strain evidence="3">chi3</strain>
    </source>
</reference>
<evidence type="ECO:0000313" key="3">
    <source>
        <dbReference type="Proteomes" id="UP001218788"/>
    </source>
</evidence>